<evidence type="ECO:0000313" key="2">
    <source>
        <dbReference type="RefSeq" id="XP_029635832.1"/>
    </source>
</evidence>
<organism evidence="1 2">
    <name type="scientific">Octopus sinensis</name>
    <name type="common">East Asian common octopus</name>
    <dbReference type="NCBI Taxonomy" id="2607531"/>
    <lineage>
        <taxon>Eukaryota</taxon>
        <taxon>Metazoa</taxon>
        <taxon>Spiralia</taxon>
        <taxon>Lophotrochozoa</taxon>
        <taxon>Mollusca</taxon>
        <taxon>Cephalopoda</taxon>
        <taxon>Coleoidea</taxon>
        <taxon>Octopodiformes</taxon>
        <taxon>Octopoda</taxon>
        <taxon>Incirrata</taxon>
        <taxon>Octopodidae</taxon>
        <taxon>Octopus</taxon>
    </lineage>
</organism>
<accession>A0A6P7SBZ3</accession>
<sequence length="114" mass="13427">MKFDKTLAAGRFQYYMILAFLLLLLSQLNYALYYANAKPKGNFPRLGKRNERLFKEHYNAILSSATFNDKLLHPKDIFSKKQQVYSIVENLDAHLRSRLLQSIRNRFLGKIKLD</sequence>
<dbReference type="KEGG" id="osn:115211082"/>
<proteinExistence type="predicted"/>
<evidence type="ECO:0000313" key="1">
    <source>
        <dbReference type="Proteomes" id="UP000515154"/>
    </source>
</evidence>
<name>A0A6P7SBZ3_9MOLL</name>
<keyword evidence="1" id="KW-1185">Reference proteome</keyword>
<dbReference type="AlphaFoldDB" id="A0A6P7SBZ3"/>
<protein>
    <submittedName>
        <fullName evidence="2">Uncharacterized protein LOC115211082 isoform X2</fullName>
    </submittedName>
</protein>
<dbReference type="Proteomes" id="UP000515154">
    <property type="component" value="Linkage group LG4"/>
</dbReference>
<reference evidence="2" key="1">
    <citation type="submission" date="2025-08" db="UniProtKB">
        <authorList>
            <consortium name="RefSeq"/>
        </authorList>
    </citation>
    <scope>IDENTIFICATION</scope>
</reference>
<gene>
    <name evidence="2" type="primary">LOC115211082</name>
</gene>
<dbReference type="RefSeq" id="XP_029635832.1">
    <property type="nucleotide sequence ID" value="XM_029779972.2"/>
</dbReference>